<accession>A0A9D1DNF0</accession>
<proteinExistence type="predicted"/>
<evidence type="ECO:0000259" key="1">
    <source>
        <dbReference type="Pfam" id="PF04865"/>
    </source>
</evidence>
<dbReference type="Proteomes" id="UP000886785">
    <property type="component" value="Unassembled WGS sequence"/>
</dbReference>
<gene>
    <name evidence="3" type="ORF">IAA54_00355</name>
</gene>
<dbReference type="Pfam" id="PF04865">
    <property type="entry name" value="Baseplate_J"/>
    <property type="match status" value="1"/>
</dbReference>
<dbReference type="PANTHER" id="PTHR37829:SF3">
    <property type="entry name" value="PROTEIN JAYE-RELATED"/>
    <property type="match status" value="1"/>
</dbReference>
<evidence type="ECO:0000313" key="3">
    <source>
        <dbReference type="EMBL" id="HIR56099.1"/>
    </source>
</evidence>
<feature type="domain" description="Baseplate protein J-like barrel" evidence="1">
    <location>
        <begin position="85"/>
        <end position="172"/>
    </location>
</feature>
<protein>
    <submittedName>
        <fullName evidence="3">Baseplate J/gp47 family protein</fullName>
    </submittedName>
</protein>
<dbReference type="InterPro" id="IPR006949">
    <property type="entry name" value="Barrel_Baseplate_J-like"/>
</dbReference>
<feature type="domain" description="Baseplate J-like central" evidence="2">
    <location>
        <begin position="193"/>
        <end position="263"/>
    </location>
</feature>
<sequence length="358" mass="38324">METYEQIVERMREEFCDEAGFEPQESSDIGIRMRVLAGEIFSLWNGLEYWKRQAFPDTAIGVYLENHAGQRGLTRREAVCAQGSLTFSRSTALWYDTEIPAGTICATAGENGIRFVTTEDAVLAAEALSVSVPARAESGGQAGNAAADTVCVLVTVPEGIEAVENPQPFTGGLDGETDEELRARLLDSYRTVPNGTNAGFYRDQALRHEGVQSVGVIPCEDGAGTVSVYLGGKGEAPSAAVVQAVQDDLDAKREINVTVSVEAAELVSCHVAVNIAVADNAVFDAADDAVRAAVEEYFDGLNVGDPVFAAQIGRVILETGMVKNYRFESSLTYDRILDQSQLAVVSQISVTEMEGAYG</sequence>
<evidence type="ECO:0000259" key="2">
    <source>
        <dbReference type="Pfam" id="PF26078"/>
    </source>
</evidence>
<organism evidence="3 4">
    <name type="scientific">Candidatus Gallacutalibacter pullicola</name>
    <dbReference type="NCBI Taxonomy" id="2840830"/>
    <lineage>
        <taxon>Bacteria</taxon>
        <taxon>Bacillati</taxon>
        <taxon>Bacillota</taxon>
        <taxon>Clostridia</taxon>
        <taxon>Eubacteriales</taxon>
        <taxon>Candidatus Gallacutalibacter</taxon>
    </lineage>
</organism>
<name>A0A9D1DNF0_9FIRM</name>
<dbReference type="InterPro" id="IPR052399">
    <property type="entry name" value="Phage_Baseplate_Assmbl_Protein"/>
</dbReference>
<evidence type="ECO:0000313" key="4">
    <source>
        <dbReference type="Proteomes" id="UP000886785"/>
    </source>
</evidence>
<reference evidence="3" key="2">
    <citation type="journal article" date="2021" name="PeerJ">
        <title>Extensive microbial diversity within the chicken gut microbiome revealed by metagenomics and culture.</title>
        <authorList>
            <person name="Gilroy R."/>
            <person name="Ravi A."/>
            <person name="Getino M."/>
            <person name="Pursley I."/>
            <person name="Horton D.L."/>
            <person name="Alikhan N.F."/>
            <person name="Baker D."/>
            <person name="Gharbi K."/>
            <person name="Hall N."/>
            <person name="Watson M."/>
            <person name="Adriaenssens E.M."/>
            <person name="Foster-Nyarko E."/>
            <person name="Jarju S."/>
            <person name="Secka A."/>
            <person name="Antonio M."/>
            <person name="Oren A."/>
            <person name="Chaudhuri R.R."/>
            <person name="La Ragione R."/>
            <person name="Hildebrand F."/>
            <person name="Pallen M.J."/>
        </authorList>
    </citation>
    <scope>NUCLEOTIDE SEQUENCE</scope>
    <source>
        <strain evidence="3">ChiSjej1B19-7085</strain>
    </source>
</reference>
<comment type="caution">
    <text evidence="3">The sequence shown here is derived from an EMBL/GenBank/DDBJ whole genome shotgun (WGS) entry which is preliminary data.</text>
</comment>
<dbReference type="AlphaFoldDB" id="A0A9D1DNF0"/>
<dbReference type="EMBL" id="DVHF01000004">
    <property type="protein sequence ID" value="HIR56099.1"/>
    <property type="molecule type" value="Genomic_DNA"/>
</dbReference>
<dbReference type="Pfam" id="PF26078">
    <property type="entry name" value="Baseplate_J_M"/>
    <property type="match status" value="1"/>
</dbReference>
<dbReference type="PANTHER" id="PTHR37829">
    <property type="entry name" value="PHAGE-LIKE ELEMENT PBSX PROTEIN XKDT"/>
    <property type="match status" value="1"/>
</dbReference>
<dbReference type="InterPro" id="IPR058531">
    <property type="entry name" value="Baseplate_J_M"/>
</dbReference>
<reference evidence="3" key="1">
    <citation type="submission" date="2020-10" db="EMBL/GenBank/DDBJ databases">
        <authorList>
            <person name="Gilroy R."/>
        </authorList>
    </citation>
    <scope>NUCLEOTIDE SEQUENCE</scope>
    <source>
        <strain evidence="3">ChiSjej1B19-7085</strain>
    </source>
</reference>